<organism evidence="1 2">
    <name type="scientific">Monosporascus ibericus</name>
    <dbReference type="NCBI Taxonomy" id="155417"/>
    <lineage>
        <taxon>Eukaryota</taxon>
        <taxon>Fungi</taxon>
        <taxon>Dikarya</taxon>
        <taxon>Ascomycota</taxon>
        <taxon>Pezizomycotina</taxon>
        <taxon>Sordariomycetes</taxon>
        <taxon>Xylariomycetidae</taxon>
        <taxon>Xylariales</taxon>
        <taxon>Xylariales incertae sedis</taxon>
        <taxon>Monosporascus</taxon>
    </lineage>
</organism>
<dbReference type="EMBL" id="QJNU01000081">
    <property type="protein sequence ID" value="RYP07785.1"/>
    <property type="molecule type" value="Genomic_DNA"/>
</dbReference>
<keyword evidence="2" id="KW-1185">Reference proteome</keyword>
<name>A0A4Q4TL17_9PEZI</name>
<comment type="caution">
    <text evidence="1">The sequence shown here is derived from an EMBL/GenBank/DDBJ whole genome shotgun (WGS) entry which is preliminary data.</text>
</comment>
<sequence length="403" mass="45197">MRCSGQLDGDDSAALNETFKNAKDVWDELGAVWVESESGRAQGIVVTAKGFSRDEGCDLGLKNSIQVQIYQLASDVVATKVFLEQNLPNLFGRAIFAISDQRKAEELNKALKLDKQALAQILTINDIRTRHVPDQLLFSNKRVVHYRNVGYEPVPSALNLFFTREDYREDPDNEITVIIERSVFDDEPVSENALKDIAAFLCYRQPRMGFRQSADMPLKGILLCLGYSMDPAPELGVPRHPLDFRFRLARRLSEAVIRVHATNLVHKNIRADTILILQTGDPPAEGDHDHNNPLYASGFGDAYLTGWRLLWDPYGASREVAGSDWTENIYRHPKRQGTDVEERNPADGQPQISPLFTAAVGVNDNNHADPEAELRAELSRPTTVKNILRKVARENLPQRMGIG</sequence>
<reference evidence="1 2" key="1">
    <citation type="submission" date="2018-06" db="EMBL/GenBank/DDBJ databases">
        <title>Complete Genomes of Monosporascus.</title>
        <authorList>
            <person name="Robinson A.J."/>
            <person name="Natvig D.O."/>
        </authorList>
    </citation>
    <scope>NUCLEOTIDE SEQUENCE [LARGE SCALE GENOMIC DNA]</scope>
    <source>
        <strain evidence="1 2">CBS 110550</strain>
    </source>
</reference>
<dbReference type="PANTHER" id="PTHR37542:SF3">
    <property type="entry name" value="PRION-INHIBITION AND PROPAGATION HELO DOMAIN-CONTAINING PROTEIN"/>
    <property type="match status" value="1"/>
</dbReference>
<protein>
    <recommendedName>
        <fullName evidence="3">Protein kinase domain-containing protein</fullName>
    </recommendedName>
</protein>
<dbReference type="AlphaFoldDB" id="A0A4Q4TL17"/>
<dbReference type="SUPFAM" id="SSF56112">
    <property type="entry name" value="Protein kinase-like (PK-like)"/>
    <property type="match status" value="1"/>
</dbReference>
<evidence type="ECO:0000313" key="2">
    <source>
        <dbReference type="Proteomes" id="UP000293360"/>
    </source>
</evidence>
<dbReference type="OrthoDB" id="1911848at2759"/>
<evidence type="ECO:0000313" key="1">
    <source>
        <dbReference type="EMBL" id="RYP07785.1"/>
    </source>
</evidence>
<dbReference type="InterPro" id="IPR011009">
    <property type="entry name" value="Kinase-like_dom_sf"/>
</dbReference>
<dbReference type="Proteomes" id="UP000293360">
    <property type="component" value="Unassembled WGS sequence"/>
</dbReference>
<accession>A0A4Q4TL17</accession>
<evidence type="ECO:0008006" key="3">
    <source>
        <dbReference type="Google" id="ProtNLM"/>
    </source>
</evidence>
<proteinExistence type="predicted"/>
<gene>
    <name evidence="1" type="ORF">DL764_002290</name>
</gene>
<dbReference type="PANTHER" id="PTHR37542">
    <property type="entry name" value="HELO DOMAIN-CONTAINING PROTEIN-RELATED"/>
    <property type="match status" value="1"/>
</dbReference>